<reference evidence="2" key="1">
    <citation type="journal article" date="2015" name="Nature">
        <title>Complex archaea that bridge the gap between prokaryotes and eukaryotes.</title>
        <authorList>
            <person name="Spang A."/>
            <person name="Saw J.H."/>
            <person name="Jorgensen S.L."/>
            <person name="Zaremba-Niedzwiedzka K."/>
            <person name="Martijn J."/>
            <person name="Lind A.E."/>
            <person name="van Eijk R."/>
            <person name="Schleper C."/>
            <person name="Guy L."/>
            <person name="Ettema T.J."/>
        </authorList>
    </citation>
    <scope>NUCLEOTIDE SEQUENCE</scope>
</reference>
<accession>A0A0F9VH62</accession>
<proteinExistence type="predicted"/>
<dbReference type="AlphaFoldDB" id="A0A0F9VH62"/>
<protein>
    <submittedName>
        <fullName evidence="2">Uncharacterized protein</fullName>
    </submittedName>
</protein>
<keyword evidence="1" id="KW-1133">Transmembrane helix</keyword>
<feature type="transmembrane region" description="Helical" evidence="1">
    <location>
        <begin position="32"/>
        <end position="53"/>
    </location>
</feature>
<sequence>MKDALRKLCRPVLAFFEKGEPAASYRPSHRTILLAAATLFLILFGVSLFFALAAGQLGAVVPVVVFFVVSVVSLIVATLGSDTAVARIWGLK</sequence>
<organism evidence="2">
    <name type="scientific">marine sediment metagenome</name>
    <dbReference type="NCBI Taxonomy" id="412755"/>
    <lineage>
        <taxon>unclassified sequences</taxon>
        <taxon>metagenomes</taxon>
        <taxon>ecological metagenomes</taxon>
    </lineage>
</organism>
<feature type="transmembrane region" description="Helical" evidence="1">
    <location>
        <begin position="59"/>
        <end position="79"/>
    </location>
</feature>
<keyword evidence="1" id="KW-0812">Transmembrane</keyword>
<evidence type="ECO:0000313" key="2">
    <source>
        <dbReference type="EMBL" id="KKN99182.1"/>
    </source>
</evidence>
<evidence type="ECO:0000256" key="1">
    <source>
        <dbReference type="SAM" id="Phobius"/>
    </source>
</evidence>
<keyword evidence="1" id="KW-0472">Membrane</keyword>
<gene>
    <name evidence="2" type="ORF">LCGC14_0139750</name>
</gene>
<dbReference type="EMBL" id="LAZR01000048">
    <property type="protein sequence ID" value="KKN99182.1"/>
    <property type="molecule type" value="Genomic_DNA"/>
</dbReference>
<comment type="caution">
    <text evidence="2">The sequence shown here is derived from an EMBL/GenBank/DDBJ whole genome shotgun (WGS) entry which is preliminary data.</text>
</comment>
<name>A0A0F9VH62_9ZZZZ</name>